<feature type="non-terminal residue" evidence="1">
    <location>
        <position position="173"/>
    </location>
</feature>
<comment type="caution">
    <text evidence="1">The sequence shown here is derived from an EMBL/GenBank/DDBJ whole genome shotgun (WGS) entry which is preliminary data.</text>
</comment>
<accession>A0ABD0JLG6</accession>
<dbReference type="AlphaFoldDB" id="A0ABD0JLG6"/>
<gene>
    <name evidence="1" type="ORF">BaRGS_00033065</name>
</gene>
<evidence type="ECO:0000313" key="2">
    <source>
        <dbReference type="Proteomes" id="UP001519460"/>
    </source>
</evidence>
<keyword evidence="2" id="KW-1185">Reference proteome</keyword>
<organism evidence="1 2">
    <name type="scientific">Batillaria attramentaria</name>
    <dbReference type="NCBI Taxonomy" id="370345"/>
    <lineage>
        <taxon>Eukaryota</taxon>
        <taxon>Metazoa</taxon>
        <taxon>Spiralia</taxon>
        <taxon>Lophotrochozoa</taxon>
        <taxon>Mollusca</taxon>
        <taxon>Gastropoda</taxon>
        <taxon>Caenogastropoda</taxon>
        <taxon>Sorbeoconcha</taxon>
        <taxon>Cerithioidea</taxon>
        <taxon>Batillariidae</taxon>
        <taxon>Batillaria</taxon>
    </lineage>
</organism>
<reference evidence="1 2" key="1">
    <citation type="journal article" date="2023" name="Sci. Data">
        <title>Genome assembly of the Korean intertidal mud-creeper Batillaria attramentaria.</title>
        <authorList>
            <person name="Patra A.K."/>
            <person name="Ho P.T."/>
            <person name="Jun S."/>
            <person name="Lee S.J."/>
            <person name="Kim Y."/>
            <person name="Won Y.J."/>
        </authorList>
    </citation>
    <scope>NUCLEOTIDE SEQUENCE [LARGE SCALE GENOMIC DNA]</scope>
    <source>
        <strain evidence="1">Wonlab-2016</strain>
    </source>
</reference>
<name>A0ABD0JLG6_9CAEN</name>
<protein>
    <submittedName>
        <fullName evidence="1">Uncharacterized protein</fullName>
    </submittedName>
</protein>
<dbReference type="EMBL" id="JACVVK020000397">
    <property type="protein sequence ID" value="KAK7475694.1"/>
    <property type="molecule type" value="Genomic_DNA"/>
</dbReference>
<evidence type="ECO:0000313" key="1">
    <source>
        <dbReference type="EMBL" id="KAK7475694.1"/>
    </source>
</evidence>
<proteinExistence type="predicted"/>
<dbReference type="Proteomes" id="UP001519460">
    <property type="component" value="Unassembled WGS sequence"/>
</dbReference>
<sequence length="173" mass="19603">MDVHKFPEWNSPRPLSNRPLCRFRGPFILSDDEFVQKVEWYFASLNGEATATGAEKRRPKRLAEYNYNFFPSVKMVGRVQYMSNAGIKVKRITTHDVGTYTVRVSLKVNGSSAVEETSAVLSLPDKPVLALGRLHARVSKHVYHDTDTDDFHVQLECGTIVNAGDDNFSVIWK</sequence>